<organism evidence="1 2">
    <name type="scientific">Paenibacillus lautus</name>
    <name type="common">Bacillus lautus</name>
    <dbReference type="NCBI Taxonomy" id="1401"/>
    <lineage>
        <taxon>Bacteria</taxon>
        <taxon>Bacillati</taxon>
        <taxon>Bacillota</taxon>
        <taxon>Bacilli</taxon>
        <taxon>Bacillales</taxon>
        <taxon>Paenibacillaceae</taxon>
        <taxon>Paenibacillus</taxon>
    </lineage>
</organism>
<evidence type="ECO:0008006" key="3">
    <source>
        <dbReference type="Google" id="ProtNLM"/>
    </source>
</evidence>
<reference evidence="1 2" key="1">
    <citation type="submission" date="2016-11" db="EMBL/GenBank/DDBJ databases">
        <title>Paenibacillus species isolates.</title>
        <authorList>
            <person name="Beno S.M."/>
        </authorList>
    </citation>
    <scope>NUCLEOTIDE SEQUENCE [LARGE SCALE GENOMIC DNA]</scope>
    <source>
        <strain evidence="1 2">FSL F4-0100</strain>
    </source>
</reference>
<proteinExistence type="predicted"/>
<dbReference type="EMBL" id="MRTF01000002">
    <property type="protein sequence ID" value="OME94532.1"/>
    <property type="molecule type" value="Genomic_DNA"/>
</dbReference>
<comment type="caution">
    <text evidence="1">The sequence shown here is derived from an EMBL/GenBank/DDBJ whole genome shotgun (WGS) entry which is preliminary data.</text>
</comment>
<sequence>MKKQYVLILIMILTLVGCNIKSISLTGESDSWSGEYTANINGDKESGKFTFGYKNATGKELNNLEITINDGKSVLKEGNYKGAIIEMPSSCSGCAVTNETMPIKVEIKWDDKEETFHLKTKDQ</sequence>
<dbReference type="AlphaFoldDB" id="A0A1R1B4Y4"/>
<evidence type="ECO:0000313" key="2">
    <source>
        <dbReference type="Proteomes" id="UP000187074"/>
    </source>
</evidence>
<protein>
    <recommendedName>
        <fullName evidence="3">Lipoprotein</fullName>
    </recommendedName>
</protein>
<accession>A0A1R1B4Y4</accession>
<gene>
    <name evidence="1" type="ORF">BK123_05085</name>
</gene>
<name>A0A1R1B4Y4_PAELA</name>
<dbReference type="Proteomes" id="UP000187074">
    <property type="component" value="Unassembled WGS sequence"/>
</dbReference>
<dbReference type="RefSeq" id="WP_076321356.1">
    <property type="nucleotide sequence ID" value="NZ_MRTF01000002.1"/>
</dbReference>
<dbReference type="PROSITE" id="PS51257">
    <property type="entry name" value="PROKAR_LIPOPROTEIN"/>
    <property type="match status" value="1"/>
</dbReference>
<evidence type="ECO:0000313" key="1">
    <source>
        <dbReference type="EMBL" id="OME94532.1"/>
    </source>
</evidence>